<keyword evidence="3 7" id="KW-1003">Cell membrane</keyword>
<dbReference type="GO" id="GO:0009425">
    <property type="term" value="C:bacterial-type flagellum basal body"/>
    <property type="evidence" value="ECO:0007669"/>
    <property type="project" value="UniProtKB-SubCell"/>
</dbReference>
<sequence length="145" mass="15957">MTETTDQPAGENIDDMWAQAMSESQANNESAAAEAKPNGGSDVFKPLAQEPASSSVLPRDIEMIMDIPVTLTVELGRTRLTIKELLEMNQGHVISLTAMAGEPMDIFINNHLFGQGEVVVHEHQYGIRITEIVTPSERIKKLNKK</sequence>
<dbReference type="PANTHER" id="PTHR43484">
    <property type="match status" value="1"/>
</dbReference>
<comment type="similarity">
    <text evidence="1 7">Belongs to the FliN/MopA/SpaO family.</text>
</comment>
<evidence type="ECO:0000256" key="3">
    <source>
        <dbReference type="ARBA" id="ARBA00022475"/>
    </source>
</evidence>
<dbReference type="GO" id="GO:0005886">
    <property type="term" value="C:plasma membrane"/>
    <property type="evidence" value="ECO:0007669"/>
    <property type="project" value="UniProtKB-SubCell"/>
</dbReference>
<dbReference type="Gene3D" id="2.30.330.10">
    <property type="entry name" value="SpoA-like"/>
    <property type="match status" value="1"/>
</dbReference>
<dbReference type="GO" id="GO:0006935">
    <property type="term" value="P:chemotaxis"/>
    <property type="evidence" value="ECO:0007669"/>
    <property type="project" value="UniProtKB-KW"/>
</dbReference>
<dbReference type="InterPro" id="IPR001172">
    <property type="entry name" value="FliN_T3SS_HrcQb"/>
</dbReference>
<dbReference type="EMBL" id="JAEHTE010000001">
    <property type="protein sequence ID" value="MBI6882549.1"/>
    <property type="molecule type" value="Genomic_DNA"/>
</dbReference>
<evidence type="ECO:0000256" key="6">
    <source>
        <dbReference type="ARBA" id="ARBA00023136"/>
    </source>
</evidence>
<dbReference type="InterPro" id="IPR012826">
    <property type="entry name" value="FliN"/>
</dbReference>
<dbReference type="PANTHER" id="PTHR43484:SF1">
    <property type="entry name" value="FLAGELLAR MOTOR SWITCH PROTEIN FLIN"/>
    <property type="match status" value="1"/>
</dbReference>
<comment type="function">
    <text evidence="7">FliN is one of three proteins (FliG, FliN, FliM) that form the rotor-mounted switch complex (C ring), located at the base of the basal body. This complex interacts with the CheY and CheZ chemotaxis proteins, in addition to contacting components of the motor that determine the direction of flagellar rotation.</text>
</comment>
<dbReference type="PRINTS" id="PR00956">
    <property type="entry name" value="FLGMOTORFLIN"/>
</dbReference>
<dbReference type="GO" id="GO:0071973">
    <property type="term" value="P:bacterial-type flagellum-dependent cell motility"/>
    <property type="evidence" value="ECO:0007669"/>
    <property type="project" value="UniProtKB-UniRule"/>
</dbReference>
<gene>
    <name evidence="10" type="primary">fliN</name>
    <name evidence="10" type="ORF">JEU22_01375</name>
</gene>
<evidence type="ECO:0000256" key="4">
    <source>
        <dbReference type="ARBA" id="ARBA00022500"/>
    </source>
</evidence>
<evidence type="ECO:0000256" key="7">
    <source>
        <dbReference type="RuleBase" id="RU362074"/>
    </source>
</evidence>
<dbReference type="Pfam" id="PF01052">
    <property type="entry name" value="FliMN_C"/>
    <property type="match status" value="1"/>
</dbReference>
<dbReference type="InterPro" id="IPR036429">
    <property type="entry name" value="SpoA-like_sf"/>
</dbReference>
<dbReference type="SUPFAM" id="SSF101801">
    <property type="entry name" value="Surface presentation of antigens (SPOA)"/>
    <property type="match status" value="1"/>
</dbReference>
<feature type="compositionally biased region" description="Low complexity" evidence="8">
    <location>
        <begin position="20"/>
        <end position="35"/>
    </location>
</feature>
<evidence type="ECO:0000259" key="9">
    <source>
        <dbReference type="Pfam" id="PF01052"/>
    </source>
</evidence>
<evidence type="ECO:0000313" key="11">
    <source>
        <dbReference type="Proteomes" id="UP000637061"/>
    </source>
</evidence>
<dbReference type="RefSeq" id="WP_198746164.1">
    <property type="nucleotide sequence ID" value="NZ_JAEHTE010000001.1"/>
</dbReference>
<evidence type="ECO:0000256" key="8">
    <source>
        <dbReference type="SAM" id="MobiDB-lite"/>
    </source>
</evidence>
<organism evidence="10 11">
    <name type="scientific">Pseudomonas putida</name>
    <name type="common">Arthrobacter siderocapsulatus</name>
    <dbReference type="NCBI Taxonomy" id="303"/>
    <lineage>
        <taxon>Bacteria</taxon>
        <taxon>Pseudomonadati</taxon>
        <taxon>Pseudomonadota</taxon>
        <taxon>Gammaproteobacteria</taxon>
        <taxon>Pseudomonadales</taxon>
        <taxon>Pseudomonadaceae</taxon>
        <taxon>Pseudomonas</taxon>
    </lineage>
</organism>
<dbReference type="AlphaFoldDB" id="A0A8I1JII3"/>
<keyword evidence="5 7" id="KW-0283">Flagellar rotation</keyword>
<dbReference type="InterPro" id="IPR001543">
    <property type="entry name" value="FliN-like_C"/>
</dbReference>
<protein>
    <recommendedName>
        <fullName evidence="2 7">Flagellar motor switch protein FliN</fullName>
    </recommendedName>
</protein>
<dbReference type="NCBIfam" id="TIGR02480">
    <property type="entry name" value="fliN"/>
    <property type="match status" value="1"/>
</dbReference>
<keyword evidence="6 7" id="KW-0472">Membrane</keyword>
<keyword evidence="4 7" id="KW-0145">Chemotaxis</keyword>
<keyword evidence="7" id="KW-0975">Bacterial flagellum</keyword>
<evidence type="ECO:0000256" key="2">
    <source>
        <dbReference type="ARBA" id="ARBA00021897"/>
    </source>
</evidence>
<dbReference type="Proteomes" id="UP000637061">
    <property type="component" value="Unassembled WGS sequence"/>
</dbReference>
<keyword evidence="10" id="KW-0282">Flagellum</keyword>
<evidence type="ECO:0000313" key="10">
    <source>
        <dbReference type="EMBL" id="MBI6882549.1"/>
    </source>
</evidence>
<comment type="subcellular location">
    <subcellularLocation>
        <location evidence="7">Cell membrane</location>
        <topology evidence="7">Peripheral membrane protein</topology>
        <orientation evidence="7">Cytoplasmic side</orientation>
    </subcellularLocation>
    <subcellularLocation>
        <location evidence="7">Bacterial flagellum basal body</location>
    </subcellularLocation>
</comment>
<name>A0A8I1JII3_PSEPU</name>
<keyword evidence="10" id="KW-0966">Cell projection</keyword>
<dbReference type="GO" id="GO:0003774">
    <property type="term" value="F:cytoskeletal motor activity"/>
    <property type="evidence" value="ECO:0007669"/>
    <property type="project" value="UniProtKB-UniRule"/>
</dbReference>
<accession>A0A8I1JII3</accession>
<feature type="domain" description="Flagellar motor switch protein FliN-like C-terminal" evidence="9">
    <location>
        <begin position="63"/>
        <end position="133"/>
    </location>
</feature>
<reference evidence="10" key="1">
    <citation type="submission" date="2020-12" db="EMBL/GenBank/DDBJ databases">
        <title>Enhanced detection system for hospital associated transmission using whole genome sequencing surveillance.</title>
        <authorList>
            <person name="Harrison L.H."/>
            <person name="Van Tyne D."/>
            <person name="Marsh J.W."/>
            <person name="Griffith M.P."/>
            <person name="Snyder D.J."/>
            <person name="Cooper V.S."/>
            <person name="Mustapha M."/>
        </authorList>
    </citation>
    <scope>NUCLEOTIDE SEQUENCE</scope>
    <source>
        <strain evidence="10">PSB00042</strain>
    </source>
</reference>
<evidence type="ECO:0000256" key="5">
    <source>
        <dbReference type="ARBA" id="ARBA00022779"/>
    </source>
</evidence>
<proteinExistence type="inferred from homology"/>
<dbReference type="InterPro" id="IPR051469">
    <property type="entry name" value="FliN/MopA/SpaO"/>
</dbReference>
<comment type="caution">
    <text evidence="10">The sequence shown here is derived from an EMBL/GenBank/DDBJ whole genome shotgun (WGS) entry which is preliminary data.</text>
</comment>
<feature type="region of interest" description="Disordered" evidence="8">
    <location>
        <begin position="1"/>
        <end position="53"/>
    </location>
</feature>
<evidence type="ECO:0000256" key="1">
    <source>
        <dbReference type="ARBA" id="ARBA00009226"/>
    </source>
</evidence>
<keyword evidence="10" id="KW-0969">Cilium</keyword>